<reference evidence="2 3" key="1">
    <citation type="submission" date="2018-05" db="EMBL/GenBank/DDBJ databases">
        <title>Complete Genome Sequences of Extremely Thermoacidophilic, Metal-Mobilizing Type-Strain Members of the Archaeal Family Sulfolobaceae: Acidianus brierleyi DSM-1651T, Acidianus sulfidivorans DSM-18786T, Metallosphaera hakonensis DSM-7519T, and Metallosphaera prunae DSM-10039T.</title>
        <authorList>
            <person name="Counts J.A."/>
            <person name="Kelly R.M."/>
        </authorList>
    </citation>
    <scope>NUCLEOTIDE SEQUENCE [LARGE SCALE GENOMIC DNA]</scope>
    <source>
        <strain evidence="2 3">HO1-1</strain>
    </source>
</reference>
<keyword evidence="1" id="KW-0812">Transmembrane</keyword>
<name>A0A2U9IX33_9CREN</name>
<dbReference type="OrthoDB" id="34725at2157"/>
<dbReference type="EMBL" id="CP029287">
    <property type="protein sequence ID" value="AWS00560.1"/>
    <property type="molecule type" value="Genomic_DNA"/>
</dbReference>
<feature type="transmembrane region" description="Helical" evidence="1">
    <location>
        <begin position="36"/>
        <end position="56"/>
    </location>
</feature>
<evidence type="ECO:0000313" key="2">
    <source>
        <dbReference type="EMBL" id="AWS00560.1"/>
    </source>
</evidence>
<reference evidence="3" key="2">
    <citation type="submission" date="2020-03" db="EMBL/GenBank/DDBJ databases">
        <title>Complete Genome Sequences of Extremely Thermoacidophilic, Metal-Mobilizing Type-Strain Members of the Archaeal Family Sulfolobaceae: Acidianus brierleyi DSM-1651T, Acidianus sulfidivorans DSM-18786T, Metallosphaera hakonensis DSM-7519T, and Metallosphaera prunae DSM-10039T.</title>
        <authorList>
            <person name="Counts J.A."/>
            <person name="Kelly R.M."/>
        </authorList>
    </citation>
    <scope>NUCLEOTIDE SEQUENCE [LARGE SCALE GENOMIC DNA]</scope>
    <source>
        <strain evidence="3">HO1-1</strain>
    </source>
</reference>
<gene>
    <name evidence="2" type="ORF">DFR87_04960</name>
</gene>
<keyword evidence="1" id="KW-1133">Transmembrane helix</keyword>
<sequence>MTPTEGLRSIVNVVQIGILFAIILFFDIIFVKNSLLFMGVLGVDLVVCAVLLFYVIKDIQKYFDY</sequence>
<feature type="transmembrane region" description="Helical" evidence="1">
    <location>
        <begin position="12"/>
        <end position="30"/>
    </location>
</feature>
<dbReference type="Proteomes" id="UP000247586">
    <property type="component" value="Chromosome"/>
</dbReference>
<dbReference type="KEGG" id="mhk:DFR87_04960"/>
<keyword evidence="1" id="KW-0472">Membrane</keyword>
<evidence type="ECO:0000256" key="1">
    <source>
        <dbReference type="SAM" id="Phobius"/>
    </source>
</evidence>
<reference evidence="3" key="3">
    <citation type="submission" date="2020-03" db="EMBL/GenBank/DDBJ databases">
        <title>Sequencing and Assembly of Multiple Reported Metal-Biooxidizing Members of the Extremely Thermoacidophilic Archaeal Family Sulfolobaceae.</title>
        <authorList>
            <person name="Counts J.A."/>
            <person name="Kelly R.M."/>
        </authorList>
    </citation>
    <scope>NUCLEOTIDE SEQUENCE [LARGE SCALE GENOMIC DNA]</scope>
    <source>
        <strain evidence="3">HO1-1</strain>
    </source>
</reference>
<proteinExistence type="predicted"/>
<dbReference type="STRING" id="1293036.GCA_001315825_01598"/>
<keyword evidence="3" id="KW-1185">Reference proteome</keyword>
<organism evidence="2 3">
    <name type="scientific">Metallosphaera hakonensis JCM 8857 = DSM 7519</name>
    <dbReference type="NCBI Taxonomy" id="1293036"/>
    <lineage>
        <taxon>Archaea</taxon>
        <taxon>Thermoproteota</taxon>
        <taxon>Thermoprotei</taxon>
        <taxon>Sulfolobales</taxon>
        <taxon>Sulfolobaceae</taxon>
        <taxon>Metallosphaera</taxon>
    </lineage>
</organism>
<accession>A0A2U9IX33</accession>
<evidence type="ECO:0000313" key="3">
    <source>
        <dbReference type="Proteomes" id="UP000247586"/>
    </source>
</evidence>
<dbReference type="AlphaFoldDB" id="A0A2U9IX33"/>
<protein>
    <submittedName>
        <fullName evidence="2">Uncharacterized protein</fullName>
    </submittedName>
</protein>